<organism evidence="2 3">
    <name type="scientific">Marasmius crinis-equi</name>
    <dbReference type="NCBI Taxonomy" id="585013"/>
    <lineage>
        <taxon>Eukaryota</taxon>
        <taxon>Fungi</taxon>
        <taxon>Dikarya</taxon>
        <taxon>Basidiomycota</taxon>
        <taxon>Agaricomycotina</taxon>
        <taxon>Agaricomycetes</taxon>
        <taxon>Agaricomycetidae</taxon>
        <taxon>Agaricales</taxon>
        <taxon>Marasmiineae</taxon>
        <taxon>Marasmiaceae</taxon>
        <taxon>Marasmius</taxon>
    </lineage>
</organism>
<accession>A0ABR3EP92</accession>
<dbReference type="Proteomes" id="UP001465976">
    <property type="component" value="Unassembled WGS sequence"/>
</dbReference>
<evidence type="ECO:0000313" key="3">
    <source>
        <dbReference type="Proteomes" id="UP001465976"/>
    </source>
</evidence>
<dbReference type="Gene3D" id="1.20.1280.50">
    <property type="match status" value="1"/>
</dbReference>
<dbReference type="EMBL" id="JBAHYK010002617">
    <property type="protein sequence ID" value="KAL0564717.1"/>
    <property type="molecule type" value="Genomic_DNA"/>
</dbReference>
<feature type="domain" description="F-box" evidence="1">
    <location>
        <begin position="78"/>
        <end position="137"/>
    </location>
</feature>
<dbReference type="PROSITE" id="PS50181">
    <property type="entry name" value="FBOX"/>
    <property type="match status" value="1"/>
</dbReference>
<reference evidence="2 3" key="1">
    <citation type="submission" date="2024-02" db="EMBL/GenBank/DDBJ databases">
        <title>A draft genome for the cacao thread blight pathogen Marasmius crinis-equi.</title>
        <authorList>
            <person name="Cohen S.P."/>
            <person name="Baruah I.K."/>
            <person name="Amoako-Attah I."/>
            <person name="Bukari Y."/>
            <person name="Meinhardt L.W."/>
            <person name="Bailey B.A."/>
        </authorList>
    </citation>
    <scope>NUCLEOTIDE SEQUENCE [LARGE SCALE GENOMIC DNA]</scope>
    <source>
        <strain evidence="2 3">GH-76</strain>
    </source>
</reference>
<proteinExistence type="predicted"/>
<keyword evidence="3" id="KW-1185">Reference proteome</keyword>
<dbReference type="Pfam" id="PF12937">
    <property type="entry name" value="F-box-like"/>
    <property type="match status" value="1"/>
</dbReference>
<feature type="non-terminal residue" evidence="2">
    <location>
        <position position="176"/>
    </location>
</feature>
<dbReference type="InterPro" id="IPR001810">
    <property type="entry name" value="F-box_dom"/>
</dbReference>
<sequence>MNAIFPDFQPRALVAPMTPEELSTTLRTCNIPPFSAEELSKYIQDAQYDIKLFESCIRHLHLRQVALQRDIARYSSLHSPVRKLPPEILRRIFSFTCAEDHLNTPPLKSPTYAFHLSSVCSRWREVTLSSPELWAKLSFNLSERAAIPARLAISHSQQHPLSLQVRATDDTEISEE</sequence>
<protein>
    <recommendedName>
        <fullName evidence="1">F-box domain-containing protein</fullName>
    </recommendedName>
</protein>
<gene>
    <name evidence="2" type="ORF">V5O48_017323</name>
</gene>
<evidence type="ECO:0000259" key="1">
    <source>
        <dbReference type="PROSITE" id="PS50181"/>
    </source>
</evidence>
<dbReference type="SUPFAM" id="SSF81383">
    <property type="entry name" value="F-box domain"/>
    <property type="match status" value="1"/>
</dbReference>
<evidence type="ECO:0000313" key="2">
    <source>
        <dbReference type="EMBL" id="KAL0564717.1"/>
    </source>
</evidence>
<name>A0ABR3EP92_9AGAR</name>
<comment type="caution">
    <text evidence="2">The sequence shown here is derived from an EMBL/GenBank/DDBJ whole genome shotgun (WGS) entry which is preliminary data.</text>
</comment>
<dbReference type="InterPro" id="IPR036047">
    <property type="entry name" value="F-box-like_dom_sf"/>
</dbReference>